<sequence>MSQRVNEPLYCISNTTAYIAENRSILYMFTLY</sequence>
<protein>
    <submittedName>
        <fullName evidence="1">Uncharacterized protein</fullName>
    </submittedName>
</protein>
<name>A0A0E9VB74_ANGAN</name>
<reference evidence="1" key="1">
    <citation type="submission" date="2014-11" db="EMBL/GenBank/DDBJ databases">
        <authorList>
            <person name="Amaro Gonzalez C."/>
        </authorList>
    </citation>
    <scope>NUCLEOTIDE SEQUENCE</scope>
</reference>
<organism evidence="1">
    <name type="scientific">Anguilla anguilla</name>
    <name type="common">European freshwater eel</name>
    <name type="synonym">Muraena anguilla</name>
    <dbReference type="NCBI Taxonomy" id="7936"/>
    <lineage>
        <taxon>Eukaryota</taxon>
        <taxon>Metazoa</taxon>
        <taxon>Chordata</taxon>
        <taxon>Craniata</taxon>
        <taxon>Vertebrata</taxon>
        <taxon>Euteleostomi</taxon>
        <taxon>Actinopterygii</taxon>
        <taxon>Neopterygii</taxon>
        <taxon>Teleostei</taxon>
        <taxon>Anguilliformes</taxon>
        <taxon>Anguillidae</taxon>
        <taxon>Anguilla</taxon>
    </lineage>
</organism>
<proteinExistence type="predicted"/>
<reference evidence="1" key="2">
    <citation type="journal article" date="2015" name="Fish Shellfish Immunol.">
        <title>Early steps in the European eel (Anguilla anguilla)-Vibrio vulnificus interaction in the gills: Role of the RtxA13 toxin.</title>
        <authorList>
            <person name="Callol A."/>
            <person name="Pajuelo D."/>
            <person name="Ebbesson L."/>
            <person name="Teles M."/>
            <person name="MacKenzie S."/>
            <person name="Amaro C."/>
        </authorList>
    </citation>
    <scope>NUCLEOTIDE SEQUENCE</scope>
</reference>
<dbReference type="AlphaFoldDB" id="A0A0E9VB74"/>
<accession>A0A0E9VB74</accession>
<evidence type="ECO:0000313" key="1">
    <source>
        <dbReference type="EMBL" id="JAH75349.1"/>
    </source>
</evidence>
<dbReference type="EMBL" id="GBXM01033228">
    <property type="protein sequence ID" value="JAH75349.1"/>
    <property type="molecule type" value="Transcribed_RNA"/>
</dbReference>